<evidence type="ECO:0000313" key="1">
    <source>
        <dbReference type="EMBL" id="KAI0084396.1"/>
    </source>
</evidence>
<dbReference type="EMBL" id="MU274943">
    <property type="protein sequence ID" value="KAI0084396.1"/>
    <property type="molecule type" value="Genomic_DNA"/>
</dbReference>
<organism evidence="1 2">
    <name type="scientific">Irpex rosettiformis</name>
    <dbReference type="NCBI Taxonomy" id="378272"/>
    <lineage>
        <taxon>Eukaryota</taxon>
        <taxon>Fungi</taxon>
        <taxon>Dikarya</taxon>
        <taxon>Basidiomycota</taxon>
        <taxon>Agaricomycotina</taxon>
        <taxon>Agaricomycetes</taxon>
        <taxon>Polyporales</taxon>
        <taxon>Irpicaceae</taxon>
        <taxon>Irpex</taxon>
    </lineage>
</organism>
<name>A0ACB8TQR0_9APHY</name>
<gene>
    <name evidence="1" type="ORF">BDY19DRAFT_1096352</name>
</gene>
<protein>
    <submittedName>
        <fullName evidence="1">Uncharacterized protein</fullName>
    </submittedName>
</protein>
<accession>A0ACB8TQR0</accession>
<keyword evidence="2" id="KW-1185">Reference proteome</keyword>
<reference evidence="1" key="1">
    <citation type="journal article" date="2021" name="Environ. Microbiol.">
        <title>Gene family expansions and transcriptome signatures uncover fungal adaptations to wood decay.</title>
        <authorList>
            <person name="Hage H."/>
            <person name="Miyauchi S."/>
            <person name="Viragh M."/>
            <person name="Drula E."/>
            <person name="Min B."/>
            <person name="Chaduli D."/>
            <person name="Navarro D."/>
            <person name="Favel A."/>
            <person name="Norest M."/>
            <person name="Lesage-Meessen L."/>
            <person name="Balint B."/>
            <person name="Merenyi Z."/>
            <person name="de Eugenio L."/>
            <person name="Morin E."/>
            <person name="Martinez A.T."/>
            <person name="Baldrian P."/>
            <person name="Stursova M."/>
            <person name="Martinez M.J."/>
            <person name="Novotny C."/>
            <person name="Magnuson J.K."/>
            <person name="Spatafora J.W."/>
            <person name="Maurice S."/>
            <person name="Pangilinan J."/>
            <person name="Andreopoulos W."/>
            <person name="LaButti K."/>
            <person name="Hundley H."/>
            <person name="Na H."/>
            <person name="Kuo A."/>
            <person name="Barry K."/>
            <person name="Lipzen A."/>
            <person name="Henrissat B."/>
            <person name="Riley R."/>
            <person name="Ahrendt S."/>
            <person name="Nagy L.G."/>
            <person name="Grigoriev I.V."/>
            <person name="Martin F."/>
            <person name="Rosso M.N."/>
        </authorList>
    </citation>
    <scope>NUCLEOTIDE SEQUENCE</scope>
    <source>
        <strain evidence="1">CBS 384.51</strain>
    </source>
</reference>
<sequence>MPRGQTSSTQQRAGKAQLGRHKSVKREQCPFEDCRQWFNAKGIQSHVRGCRLRRQRIEAHAASMEKRPADSPLHRTPKRAKHGQQSESEFESDSDPDVIPSAPLFAQGSSIEFQDVFGSGNQPLSETLPPPSVPVDDVRFDNEISDGHTSHSDPGRPMTAGSSTQRPPQVDEIKVEYHHATGRDPVTYAFEDFQRESSEGNPPIAEPWAPFDSRLEFEFAELAHEAHLSKKQVTRLLRIIKKAVAQEDRLGFDTSDDVDRAWEKAKLRYPLFSRTDFSVNYSANGPPREFTLHSRSLWDWILQQVKDPLLAKHFQWDAQRLSKFDGQTWVRFYDEPWTASKFAKVQTEISKKNLNAKPLAIIIWADTSKLSTFRTQKGHFIVARIGNLPGHIRNGAYLGGGRIIGFLPIVDEDPKERKKPRYVDFKNAVFHEAFRLFLEEVASLSEVGYEVACGDNITRILYPYIHILSADYEEQTSFVSNRGLHGLHPCPVCHIPKGKLSDITAVYPRRHSAEAMSIVNSEMTNQQKNEELKGLGLRNVKNAFWNIANTDVHDAMSFDRLHAYTIGLWQKHLFVELKNIIGGIGRAAEVQIEELVKAIPRWPKLAHFANGILTLDFADGKKWEDISKIIIHVAYQVITPAHCPRGFALLCLIRKWQELDMLLSFSVHTDKSLAAFEATLIQFHHTLEAYKAVSGDDDTAKDWDGIIKVHSHVHAARDIRMKGVVSNMDTKPNEKLNGAIRDAYHRQTNFKNVEPQLAELEDRSMASNTIRAYITACDDSEEAGSYPTESELKSDDDTTRSPMKFGPVYLGSRQRPISILTFVSHGHDDSAFINFIPKLQACVSDLLIREHLDACERDGTLVREMDPIPSVGASDLIHEFRYVEVSFEHKITWRLATDRLRCSPQVYGHPRYDSVVVNWTIGNQENHIVCKLIRVFVYETVNGQKLGLALVQPLNEQVRSRPGDARLGLCRVREKQRQASVVIPIRSVIRGTVIVEDVAHKGEYTVMDMLDTDTYLRMIPMFPDRNMEINI</sequence>
<comment type="caution">
    <text evidence="1">The sequence shown here is derived from an EMBL/GenBank/DDBJ whole genome shotgun (WGS) entry which is preliminary data.</text>
</comment>
<proteinExistence type="predicted"/>
<dbReference type="Proteomes" id="UP001055072">
    <property type="component" value="Unassembled WGS sequence"/>
</dbReference>
<evidence type="ECO:0000313" key="2">
    <source>
        <dbReference type="Proteomes" id="UP001055072"/>
    </source>
</evidence>